<dbReference type="PANTHER" id="PTHR38477">
    <property type="entry name" value="HYPOTHETICAL EXPORTED PROTEIN"/>
    <property type="match status" value="1"/>
</dbReference>
<dbReference type="AlphaFoldDB" id="A0A0K1NKV6"/>
<name>A0A0K1NKV6_9BACT</name>
<evidence type="ECO:0000256" key="1">
    <source>
        <dbReference type="SAM" id="Phobius"/>
    </source>
</evidence>
<reference evidence="3 5" key="2">
    <citation type="submission" date="2021-03" db="EMBL/GenBank/DDBJ databases">
        <title>Human Oral Microbial Genomes.</title>
        <authorList>
            <person name="Johnston C.D."/>
            <person name="Chen T."/>
            <person name="Dewhirst F.E."/>
        </authorList>
    </citation>
    <scope>NUCLEOTIDE SEQUENCE [LARGE SCALE GENOMIC DNA]</scope>
    <source>
        <strain evidence="3 5">W1435</strain>
    </source>
</reference>
<evidence type="ECO:0000313" key="2">
    <source>
        <dbReference type="EMBL" id="AKU69727.1"/>
    </source>
</evidence>
<evidence type="ECO:0000313" key="5">
    <source>
        <dbReference type="Proteomes" id="UP000682005"/>
    </source>
</evidence>
<dbReference type="OrthoDB" id="1247236at2"/>
<dbReference type="eggNOG" id="COG1376">
    <property type="taxonomic scope" value="Bacteria"/>
</dbReference>
<evidence type="ECO:0000313" key="3">
    <source>
        <dbReference type="EMBL" id="QUB85333.1"/>
    </source>
</evidence>
<dbReference type="PANTHER" id="PTHR38477:SF1">
    <property type="entry name" value="MUREIN L,D-TRANSPEPTIDASE CATALYTIC DOMAIN FAMILY PROTEIN"/>
    <property type="match status" value="1"/>
</dbReference>
<accession>A0A0K1NKV6</accession>
<feature type="transmembrane region" description="Helical" evidence="1">
    <location>
        <begin position="30"/>
        <end position="48"/>
    </location>
</feature>
<dbReference type="STRING" id="1236517.ADJ77_07535"/>
<evidence type="ECO:0000313" key="4">
    <source>
        <dbReference type="Proteomes" id="UP000060345"/>
    </source>
</evidence>
<reference evidence="2 4" key="1">
    <citation type="submission" date="2015-07" db="EMBL/GenBank/DDBJ databases">
        <authorList>
            <person name="Noorani M."/>
        </authorList>
    </citation>
    <scope>NUCLEOTIDE SEQUENCE [LARGE SCALE GENOMIC DNA]</scope>
    <source>
        <strain evidence="2 4">W1435</strain>
    </source>
</reference>
<proteinExistence type="predicted"/>
<protein>
    <submittedName>
        <fullName evidence="3">Murein L,D-transpeptidase catalytic domain family protein</fullName>
    </submittedName>
    <submittedName>
        <fullName evidence="2">Twin-arginine translocation pathway signal protein</fullName>
    </submittedName>
</protein>
<dbReference type="EMBL" id="CP072369">
    <property type="protein sequence ID" value="QUB85333.1"/>
    <property type="molecule type" value="Genomic_DNA"/>
</dbReference>
<sequence length="228" mass="25569">MGNDKSKDIQTVGVSRCSLPSLRGRGWERSWLGVRFLLIFLLLINFGIKGYWKMKSYSFDSQLKEVWETCHEKGFSEDYCILVDFSRPSGEDRIAIIDLNTSSVLDTGPCAHGRGKGNSAWKPSFSNKEGSRCSSLGHFKIAEKSYSATVGLRFALDGLDDSNCNARRRNILIHSSRYVGIMHHLTSYLPLSDASWGCFTTSPAMLKKIESICDKSKKPILLYAYKSS</sequence>
<keyword evidence="1" id="KW-0812">Transmembrane</keyword>
<dbReference type="InterPro" id="IPR032676">
    <property type="entry name" value="YkuD_2"/>
</dbReference>
<dbReference type="Proteomes" id="UP000682005">
    <property type="component" value="Chromosome 2"/>
</dbReference>
<dbReference type="KEGG" id="pfus:ADJ77_07535"/>
<gene>
    <name evidence="2" type="ORF">ADJ77_07535</name>
    <name evidence="3" type="ORF">J5A51_03395</name>
</gene>
<keyword evidence="1" id="KW-0472">Membrane</keyword>
<dbReference type="Proteomes" id="UP000060345">
    <property type="component" value="Chromosome 2"/>
</dbReference>
<dbReference type="EMBL" id="CP012075">
    <property type="protein sequence ID" value="AKU69727.1"/>
    <property type="molecule type" value="Genomic_DNA"/>
</dbReference>
<keyword evidence="5" id="KW-1185">Reference proteome</keyword>
<organism evidence="2 4">
    <name type="scientific">Prevotella fusca JCM 17724</name>
    <dbReference type="NCBI Taxonomy" id="1236517"/>
    <lineage>
        <taxon>Bacteria</taxon>
        <taxon>Pseudomonadati</taxon>
        <taxon>Bacteroidota</taxon>
        <taxon>Bacteroidia</taxon>
        <taxon>Bacteroidales</taxon>
        <taxon>Prevotellaceae</taxon>
        <taxon>Prevotella</taxon>
    </lineage>
</organism>
<dbReference type="Pfam" id="PF13645">
    <property type="entry name" value="YkuD_2"/>
    <property type="match status" value="1"/>
</dbReference>
<keyword evidence="1" id="KW-1133">Transmembrane helix</keyword>